<accession>A0A9N8LYD8</accession>
<feature type="region of interest" description="Disordered" evidence="1">
    <location>
        <begin position="1"/>
        <end position="29"/>
    </location>
</feature>
<name>A0A9N8LYD8_9BASI</name>
<feature type="non-terminal residue" evidence="2">
    <location>
        <position position="1"/>
    </location>
</feature>
<dbReference type="Proteomes" id="UP000836404">
    <property type="component" value="Unassembled WGS sequence"/>
</dbReference>
<gene>
    <name evidence="2" type="ORF">JKILLFL_G4463</name>
</gene>
<comment type="caution">
    <text evidence="2">The sequence shown here is derived from an EMBL/GenBank/DDBJ whole genome shotgun (WGS) entry which is preliminary data.</text>
</comment>
<evidence type="ECO:0000313" key="2">
    <source>
        <dbReference type="EMBL" id="CAD6943836.1"/>
    </source>
</evidence>
<protein>
    <submittedName>
        <fullName evidence="2">Uncharacterized protein</fullName>
    </submittedName>
</protein>
<keyword evidence="3" id="KW-1185">Reference proteome</keyword>
<feature type="compositionally biased region" description="Low complexity" evidence="1">
    <location>
        <begin position="1"/>
        <end position="17"/>
    </location>
</feature>
<sequence>VPGKAGAPGTPGTAGTHGTHKPSCPVPVHKSSCHDNSKVGLINLNLLGCFDFDVSHTIRIGEGIVDFFNPHHNHNH</sequence>
<reference evidence="2 3" key="1">
    <citation type="submission" date="2020-10" db="EMBL/GenBank/DDBJ databases">
        <authorList>
            <person name="Sedaghatjoo S."/>
        </authorList>
    </citation>
    <scope>NUCLEOTIDE SEQUENCE [LARGE SCALE GENOMIC DNA]</scope>
    <source>
        <strain evidence="2 3">LLFL</strain>
    </source>
</reference>
<dbReference type="AlphaFoldDB" id="A0A9N8LYD8"/>
<evidence type="ECO:0000313" key="3">
    <source>
        <dbReference type="Proteomes" id="UP000836404"/>
    </source>
</evidence>
<organism evidence="2 3">
    <name type="scientific">Tilletia laevis</name>
    <dbReference type="NCBI Taxonomy" id="157183"/>
    <lineage>
        <taxon>Eukaryota</taxon>
        <taxon>Fungi</taxon>
        <taxon>Dikarya</taxon>
        <taxon>Basidiomycota</taxon>
        <taxon>Ustilaginomycotina</taxon>
        <taxon>Exobasidiomycetes</taxon>
        <taxon>Tilletiales</taxon>
        <taxon>Tilletiaceae</taxon>
        <taxon>Tilletia</taxon>
    </lineage>
</organism>
<dbReference type="EMBL" id="CAJHJF010004513">
    <property type="protein sequence ID" value="CAD6943836.1"/>
    <property type="molecule type" value="Genomic_DNA"/>
</dbReference>
<proteinExistence type="predicted"/>
<evidence type="ECO:0000256" key="1">
    <source>
        <dbReference type="SAM" id="MobiDB-lite"/>
    </source>
</evidence>